<dbReference type="EC" id="1.8.1.2" evidence="11"/>
<dbReference type="PANTHER" id="PTHR11493">
    <property type="entry name" value="SULFITE REDUCTASE [NADPH] SUBUNIT BETA-RELATED"/>
    <property type="match status" value="1"/>
</dbReference>
<keyword evidence="9 11" id="KW-0411">Iron-sulfur</keyword>
<keyword evidence="6 11" id="KW-0521">NADP</keyword>
<dbReference type="SUPFAM" id="SSF55124">
    <property type="entry name" value="Nitrite/Sulfite reductase N-terminal domain-like"/>
    <property type="match status" value="2"/>
</dbReference>
<dbReference type="InterPro" id="IPR045854">
    <property type="entry name" value="NO2/SO3_Rdtase_4Fe4S_sf"/>
</dbReference>
<accession>A0ABV6KL76</accession>
<reference evidence="15 16" key="1">
    <citation type="submission" date="2024-09" db="EMBL/GenBank/DDBJ databases">
        <authorList>
            <person name="Sun Q."/>
            <person name="Mori K."/>
        </authorList>
    </citation>
    <scope>NUCLEOTIDE SEQUENCE [LARGE SCALE GENOMIC DNA]</scope>
    <source>
        <strain evidence="15 16">CGMCC 1.9126</strain>
    </source>
</reference>
<dbReference type="InterPro" id="IPR006066">
    <property type="entry name" value="NO2/SO3_Rdtase_FeS/sirohaem_BS"/>
</dbReference>
<feature type="domain" description="Nitrite/sulphite reductase 4Fe-4S" evidence="13">
    <location>
        <begin position="174"/>
        <end position="333"/>
    </location>
</feature>
<keyword evidence="10 11" id="KW-0198">Cysteine biosynthesis</keyword>
<keyword evidence="2 11" id="KW-0004">4Fe-4S</keyword>
<dbReference type="InterPro" id="IPR006067">
    <property type="entry name" value="NO2/SO3_Rdtase_4Fe4S_dom"/>
</dbReference>
<feature type="binding site" evidence="11">
    <location>
        <position position="483"/>
    </location>
    <ligand>
        <name>[4Fe-4S] cluster</name>
        <dbReference type="ChEBI" id="CHEBI:49883"/>
    </ligand>
</feature>
<dbReference type="RefSeq" id="WP_160549515.1">
    <property type="nucleotide sequence ID" value="NZ_JBHLUU010000010.1"/>
</dbReference>
<comment type="function">
    <text evidence="11">Component of the sulfite reductase complex that catalyzes the 6-electron reduction of sulfite to sulfide. This is one of several activities required for the biosynthesis of L-cysteine from sulfate.</text>
</comment>
<keyword evidence="3 11" id="KW-0028">Amino-acid biosynthesis</keyword>
<comment type="catalytic activity">
    <reaction evidence="11">
        <text>hydrogen sulfide + 3 NADP(+) + 3 H2O = sulfite + 3 NADPH + 4 H(+)</text>
        <dbReference type="Rhea" id="RHEA:13801"/>
        <dbReference type="ChEBI" id="CHEBI:15377"/>
        <dbReference type="ChEBI" id="CHEBI:15378"/>
        <dbReference type="ChEBI" id="CHEBI:17359"/>
        <dbReference type="ChEBI" id="CHEBI:29919"/>
        <dbReference type="ChEBI" id="CHEBI:57783"/>
        <dbReference type="ChEBI" id="CHEBI:58349"/>
        <dbReference type="EC" id="1.8.1.2"/>
    </reaction>
</comment>
<dbReference type="PROSITE" id="PS00365">
    <property type="entry name" value="NIR_SIR"/>
    <property type="match status" value="1"/>
</dbReference>
<keyword evidence="4 11" id="KW-0349">Heme</keyword>
<evidence type="ECO:0000259" key="13">
    <source>
        <dbReference type="Pfam" id="PF01077"/>
    </source>
</evidence>
<feature type="domain" description="Nitrite/Sulfite reductase ferredoxin-like" evidence="14">
    <location>
        <begin position="76"/>
        <end position="128"/>
    </location>
</feature>
<feature type="region of interest" description="Disordered" evidence="12">
    <location>
        <begin position="1"/>
        <end position="22"/>
    </location>
</feature>
<evidence type="ECO:0000256" key="4">
    <source>
        <dbReference type="ARBA" id="ARBA00022617"/>
    </source>
</evidence>
<feature type="domain" description="Nitrite/Sulfite reductase ferredoxin-like" evidence="14">
    <location>
        <begin position="355"/>
        <end position="419"/>
    </location>
</feature>
<dbReference type="Proteomes" id="UP001589738">
    <property type="component" value="Unassembled WGS sequence"/>
</dbReference>
<dbReference type="Pfam" id="PF03460">
    <property type="entry name" value="NIR_SIR_ferr"/>
    <property type="match status" value="2"/>
</dbReference>
<evidence type="ECO:0000256" key="7">
    <source>
        <dbReference type="ARBA" id="ARBA00023002"/>
    </source>
</evidence>
<comment type="similarity">
    <text evidence="1 11">Belongs to the nitrite and sulfite reductase 4Fe-4S domain family.</text>
</comment>
<dbReference type="EMBL" id="JBHLUU010000010">
    <property type="protein sequence ID" value="MFC0474049.1"/>
    <property type="molecule type" value="Genomic_DNA"/>
</dbReference>
<feature type="binding site" evidence="11">
    <location>
        <position position="444"/>
    </location>
    <ligand>
        <name>[4Fe-4S] cluster</name>
        <dbReference type="ChEBI" id="CHEBI:49883"/>
    </ligand>
</feature>
<keyword evidence="7 11" id="KW-0560">Oxidoreductase</keyword>
<evidence type="ECO:0000256" key="5">
    <source>
        <dbReference type="ARBA" id="ARBA00022723"/>
    </source>
</evidence>
<dbReference type="NCBIfam" id="NF010029">
    <property type="entry name" value="PRK13504.1"/>
    <property type="match status" value="1"/>
</dbReference>
<dbReference type="GO" id="GO:0004783">
    <property type="term" value="F:sulfite reductase (NADPH) activity"/>
    <property type="evidence" value="ECO:0007669"/>
    <property type="project" value="UniProtKB-EC"/>
</dbReference>
<protein>
    <recommendedName>
        <fullName evidence="11">Sulfite reductase [NADPH] hemoprotein beta-component</fullName>
        <shortName evidence="11">SiR-HP</shortName>
        <shortName evidence="11">SiRHP</shortName>
        <ecNumber evidence="11">1.8.1.2</ecNumber>
    </recommendedName>
</protein>
<organism evidence="15 16">
    <name type="scientific">Robertmurraya beringensis</name>
    <dbReference type="NCBI Taxonomy" id="641660"/>
    <lineage>
        <taxon>Bacteria</taxon>
        <taxon>Bacillati</taxon>
        <taxon>Bacillota</taxon>
        <taxon>Bacilli</taxon>
        <taxon>Bacillales</taxon>
        <taxon>Bacillaceae</taxon>
        <taxon>Robertmurraya</taxon>
    </lineage>
</organism>
<comment type="cofactor">
    <cofactor evidence="11">
        <name>[4Fe-4S] cluster</name>
        <dbReference type="ChEBI" id="CHEBI:49883"/>
    </cofactor>
    <text evidence="11">Binds 1 [4Fe-4S] cluster per subunit.</text>
</comment>
<dbReference type="InterPro" id="IPR005117">
    <property type="entry name" value="NiRdtase/SiRdtase_haem-b_fer"/>
</dbReference>
<feature type="binding site" description="axial binding residue" evidence="11">
    <location>
        <position position="487"/>
    </location>
    <ligand>
        <name>siroheme</name>
        <dbReference type="ChEBI" id="CHEBI:60052"/>
    </ligand>
    <ligandPart>
        <name>Fe</name>
        <dbReference type="ChEBI" id="CHEBI:18248"/>
    </ligandPart>
</feature>
<sequence length="573" mass="64581">MVEVKDILKAPEGPPSDVEGIKDRSDYLRGTLKEVMLDRMSAGIPEDDNRLMKHHGSYLQDDRDVRAERQKQKLEPAYQFMLRVRLPGGVATPEQWLVMDDLSEKYGNGTLKLTTRQTFQIHGILKWNMKSTIQGINQALMDTIAACGDVNRNVMSTSNPHQSEIHAEVYEWGKKLSDDLLPRTRAYHEIWLDEERVAGTPDVEVEPMYGPLYLPRKFKIGMAIPPENDVDVFSQDLGYIAIVEDGKLVGFNVAIGGGMGMSHGDKTTYPQLAKVIGFCKPEQVYDVAEKVITIQRDYGNRSVRKNARFKYTVDRLGLENVKHELENRLGWKLEEAKPYSFDHNGDRYGWVKGLKGQWHFTLFVQGGRIADFDGYPLKTGLREIAKVHTGDFRLTANQNLIIGSVSAQKKKKITELLEKYNLTDGKHHSAIRRSSIACVALPTCGLAMAEAERYLPTLIDKIEEIVEENGLRDKEITIRMTGCPNGCARHALGEIGFIGKAPGKYNMYLGAAFDGSRLSKMYRENIGEEEILRELGSILPRYAKERNEGEHFGDFVIRAGIIEATTDGTNFHA</sequence>
<proteinExistence type="inferred from homology"/>
<evidence type="ECO:0000256" key="11">
    <source>
        <dbReference type="HAMAP-Rule" id="MF_01540"/>
    </source>
</evidence>
<evidence type="ECO:0000313" key="15">
    <source>
        <dbReference type="EMBL" id="MFC0474049.1"/>
    </source>
</evidence>
<dbReference type="SUPFAM" id="SSF56014">
    <property type="entry name" value="Nitrite and sulphite reductase 4Fe-4S domain-like"/>
    <property type="match status" value="2"/>
</dbReference>
<dbReference type="Gene3D" id="3.30.413.10">
    <property type="entry name" value="Sulfite Reductase Hemoprotein, domain 1"/>
    <property type="match status" value="2"/>
</dbReference>
<dbReference type="PRINTS" id="PR00397">
    <property type="entry name" value="SIROHAEM"/>
</dbReference>
<dbReference type="Pfam" id="PF01077">
    <property type="entry name" value="NIR_SIR"/>
    <property type="match status" value="1"/>
</dbReference>
<evidence type="ECO:0000256" key="10">
    <source>
        <dbReference type="ARBA" id="ARBA00023192"/>
    </source>
</evidence>
<evidence type="ECO:0000256" key="1">
    <source>
        <dbReference type="ARBA" id="ARBA00010429"/>
    </source>
</evidence>
<evidence type="ECO:0000256" key="12">
    <source>
        <dbReference type="SAM" id="MobiDB-lite"/>
    </source>
</evidence>
<comment type="subunit">
    <text evidence="11">Alpha(8)-beta(8). The alpha component is a flavoprotein, the beta component is a hemoprotein.</text>
</comment>
<dbReference type="NCBIfam" id="TIGR02041">
    <property type="entry name" value="CysI"/>
    <property type="match status" value="1"/>
</dbReference>
<dbReference type="HAMAP" id="MF_01540">
    <property type="entry name" value="CysI"/>
    <property type="match status" value="1"/>
</dbReference>
<dbReference type="InterPro" id="IPR036136">
    <property type="entry name" value="Nit/Sulf_reduc_fer-like_dom_sf"/>
</dbReference>
<comment type="caution">
    <text evidence="15">The sequence shown here is derived from an EMBL/GenBank/DDBJ whole genome shotgun (WGS) entry which is preliminary data.</text>
</comment>
<keyword evidence="5 11" id="KW-0479">Metal-binding</keyword>
<evidence type="ECO:0000256" key="3">
    <source>
        <dbReference type="ARBA" id="ARBA00022605"/>
    </source>
</evidence>
<dbReference type="PANTHER" id="PTHR11493:SF47">
    <property type="entry name" value="SULFITE REDUCTASE [NADPH] SUBUNIT BETA"/>
    <property type="match status" value="1"/>
</dbReference>
<feature type="binding site" evidence="11">
    <location>
        <position position="487"/>
    </location>
    <ligand>
        <name>[4Fe-4S] cluster</name>
        <dbReference type="ChEBI" id="CHEBI:49883"/>
    </ligand>
</feature>
<evidence type="ECO:0000313" key="16">
    <source>
        <dbReference type="Proteomes" id="UP001589738"/>
    </source>
</evidence>
<comment type="cofactor">
    <cofactor evidence="11">
        <name>siroheme</name>
        <dbReference type="ChEBI" id="CHEBI:60052"/>
    </cofactor>
    <text evidence="11">Binds 1 siroheme per subunit.</text>
</comment>
<evidence type="ECO:0000256" key="6">
    <source>
        <dbReference type="ARBA" id="ARBA00022857"/>
    </source>
</evidence>
<comment type="pathway">
    <text evidence="11">Sulfur metabolism; hydrogen sulfide biosynthesis; hydrogen sulfide from sulfite (NADPH route): step 1/1.</text>
</comment>
<feature type="binding site" evidence="11">
    <location>
        <position position="438"/>
    </location>
    <ligand>
        <name>[4Fe-4S] cluster</name>
        <dbReference type="ChEBI" id="CHEBI:49883"/>
    </ligand>
</feature>
<dbReference type="InterPro" id="IPR045169">
    <property type="entry name" value="NO2/SO3_Rdtase_4Fe4S_prot"/>
</dbReference>
<gene>
    <name evidence="11 15" type="primary">cysI</name>
    <name evidence="15" type="ORF">ACFFHF_01840</name>
</gene>
<dbReference type="InterPro" id="IPR011786">
    <property type="entry name" value="CysI"/>
</dbReference>
<evidence type="ECO:0000256" key="2">
    <source>
        <dbReference type="ARBA" id="ARBA00022485"/>
    </source>
</evidence>
<evidence type="ECO:0000256" key="9">
    <source>
        <dbReference type="ARBA" id="ARBA00023014"/>
    </source>
</evidence>
<evidence type="ECO:0000259" key="14">
    <source>
        <dbReference type="Pfam" id="PF03460"/>
    </source>
</evidence>
<keyword evidence="16" id="KW-1185">Reference proteome</keyword>
<keyword evidence="8 11" id="KW-0408">Iron</keyword>
<evidence type="ECO:0000256" key="8">
    <source>
        <dbReference type="ARBA" id="ARBA00023004"/>
    </source>
</evidence>
<name>A0ABV6KL76_9BACI</name>